<comment type="subcellular location">
    <subcellularLocation>
        <location evidence="1">Nucleus</location>
    </subcellularLocation>
</comment>
<dbReference type="Pfam" id="PF23611">
    <property type="entry name" value="zf-C2H2_16"/>
    <property type="match status" value="1"/>
</dbReference>
<dbReference type="FunFam" id="3.30.160.60:FF:000630">
    <property type="entry name" value="Zinc finger protein 180"/>
    <property type="match status" value="1"/>
</dbReference>
<comment type="similarity">
    <text evidence="2">Belongs to the krueppel C2H2-type zinc-finger protein family.</text>
</comment>
<evidence type="ECO:0000256" key="13">
    <source>
        <dbReference type="SAM" id="MobiDB-lite"/>
    </source>
</evidence>
<dbReference type="Pfam" id="PF13465">
    <property type="entry name" value="zf-H2C2_2"/>
    <property type="match status" value="1"/>
</dbReference>
<dbReference type="RefSeq" id="XP_034251736.1">
    <property type="nucleotide sequence ID" value="XM_034395845.1"/>
</dbReference>
<sequence length="795" mass="88953">MIIIPSGSGIPRLHIPSDQPLTDEQSEDDIHICGKCKKHFTDIFLFMRHKSEKNCNSPISRKLVSAPVPCISPSSSSNPIFTSFSGSNISPTRPETKYTRVALINTEAFTIQKEEVYEEVPPTNCIETAEAPSPAHPPHLLLADLASQRLDDLNQDISSDDKAAEEGIMLDDDWVSSWSAAKVLGTFSVSNSLRKLQNQNMKENCNVEEDASVEVMATEDDSMHEEMGHEHLQRCEEDSVLTLTHEKHIDDEIHSVEEECQVPERFIGPHGGLLDVEDVEVATLLANHLTNEPSLPIYPNAAESFLSYGNLHNQLVITDSTDTLTFETEDGKKRLLEQVAEPETTSPAPDGIDSLGSNILSQMQTNQVLKTSRPRKVHSCPNDGCKFQGNSLRDLTRHIRTHTGERPFKCPECDKTFTRGDKLSVHLRCHGGEKTFLCKVCDFACRDQSGLVIHMRKHTDERPYKCQLCDHRARTKSHLNVHLRKHTGDHPYKCKKCGRAFTTSSDLTRHTRLHSGDKPFKCPDCSYAAALKTSLRTHIQQNHQPGISLICPKCDLRCESRKDLRNHVKSHKDDCKRCNKCDFVGATNTALKNHMKVHMPEKVKQSPLLNGKRGHHRPHLKKKASQKKQRKVMDVFPVVHNCTYCNESFWREDTLEEHLRQHQLEELVGTRASATQDPVLADSADSRDSTDSTSMDGTCGLAGLAALASYHSTAEQPTFLYRYISGSHSNESNDDLRNAEILASLNQGSNLPQYVAIQTEQNTLVDALNCIQYVLPSPLGTLDDNDNDNATSLLC</sequence>
<dbReference type="GO" id="GO:0008270">
    <property type="term" value="F:zinc ion binding"/>
    <property type="evidence" value="ECO:0007669"/>
    <property type="project" value="UniProtKB-KW"/>
</dbReference>
<gene>
    <name evidence="16 17" type="primary">LOC117651648</name>
</gene>
<evidence type="ECO:0000313" key="17">
    <source>
        <dbReference type="RefSeq" id="XP_034251736.1"/>
    </source>
</evidence>
<evidence type="ECO:0000256" key="6">
    <source>
        <dbReference type="ARBA" id="ARBA00022771"/>
    </source>
</evidence>
<dbReference type="AlphaFoldDB" id="A0A6P9A5D1"/>
<dbReference type="OrthoDB" id="6077919at2759"/>
<organism evidence="17">
    <name type="scientific">Thrips palmi</name>
    <name type="common">Melon thrips</name>
    <dbReference type="NCBI Taxonomy" id="161013"/>
    <lineage>
        <taxon>Eukaryota</taxon>
        <taxon>Metazoa</taxon>
        <taxon>Ecdysozoa</taxon>
        <taxon>Arthropoda</taxon>
        <taxon>Hexapoda</taxon>
        <taxon>Insecta</taxon>
        <taxon>Pterygota</taxon>
        <taxon>Neoptera</taxon>
        <taxon>Paraneoptera</taxon>
        <taxon>Thysanoptera</taxon>
        <taxon>Terebrantia</taxon>
        <taxon>Thripoidea</taxon>
        <taxon>Thripidae</taxon>
        <taxon>Thrips</taxon>
    </lineage>
</organism>
<keyword evidence="7" id="KW-0862">Zinc</keyword>
<dbReference type="Gene3D" id="3.30.160.60">
    <property type="entry name" value="Classic Zinc Finger"/>
    <property type="match status" value="7"/>
</dbReference>
<dbReference type="GO" id="GO:0010468">
    <property type="term" value="P:regulation of gene expression"/>
    <property type="evidence" value="ECO:0007669"/>
    <property type="project" value="UniProtKB-ARBA"/>
</dbReference>
<evidence type="ECO:0000313" key="16">
    <source>
        <dbReference type="RefSeq" id="XP_034251735.1"/>
    </source>
</evidence>
<dbReference type="InterPro" id="IPR056438">
    <property type="entry name" value="Znf-C2H2_CTCF"/>
</dbReference>
<dbReference type="KEGG" id="tpal:117651648"/>
<dbReference type="FunFam" id="3.30.160.60:FF:000614">
    <property type="entry name" value="Zinc finger protein 142"/>
    <property type="match status" value="1"/>
</dbReference>
<feature type="domain" description="C2H2-type" evidence="14">
    <location>
        <begin position="640"/>
        <end position="667"/>
    </location>
</feature>
<dbReference type="FunFam" id="3.30.160.60:FF:000608">
    <property type="entry name" value="zinc finger protein 286A isoform X1"/>
    <property type="match status" value="1"/>
</dbReference>
<evidence type="ECO:0000256" key="1">
    <source>
        <dbReference type="ARBA" id="ARBA00004123"/>
    </source>
</evidence>
<dbReference type="PANTHER" id="PTHR23234:SF10">
    <property type="entry name" value="RIKEN CDNA 6720489N17 GENE-RELATED"/>
    <property type="match status" value="1"/>
</dbReference>
<dbReference type="SMART" id="SM00355">
    <property type="entry name" value="ZnF_C2H2"/>
    <property type="match status" value="10"/>
</dbReference>
<dbReference type="FunFam" id="3.30.160.60:FF:000032">
    <property type="entry name" value="Krueppel-like factor 4"/>
    <property type="match status" value="1"/>
</dbReference>
<feature type="compositionally biased region" description="Basic residues" evidence="13">
    <location>
        <begin position="612"/>
        <end position="630"/>
    </location>
</feature>
<dbReference type="RefSeq" id="XP_034251735.1">
    <property type="nucleotide sequence ID" value="XM_034395844.1"/>
</dbReference>
<evidence type="ECO:0000256" key="9">
    <source>
        <dbReference type="ARBA" id="ARBA00023125"/>
    </source>
</evidence>
<dbReference type="Pfam" id="PF00096">
    <property type="entry name" value="zf-C2H2"/>
    <property type="match status" value="1"/>
</dbReference>
<accession>A0A6P9A5D1</accession>
<keyword evidence="11" id="KW-0539">Nucleus</keyword>
<keyword evidence="15" id="KW-1185">Reference proteome</keyword>
<evidence type="ECO:0000313" key="15">
    <source>
        <dbReference type="Proteomes" id="UP000515158"/>
    </source>
</evidence>
<feature type="domain" description="C2H2-type" evidence="14">
    <location>
        <begin position="492"/>
        <end position="519"/>
    </location>
</feature>
<comment type="similarity">
    <text evidence="3">Belongs to the hunchback C2H2-type zinc-finger protein family.</text>
</comment>
<feature type="domain" description="C2H2-type" evidence="14">
    <location>
        <begin position="408"/>
        <end position="435"/>
    </location>
</feature>
<keyword evidence="4" id="KW-0479">Metal-binding</keyword>
<dbReference type="InterPro" id="IPR050758">
    <property type="entry name" value="Znf_C2H2-type"/>
</dbReference>
<feature type="region of interest" description="Disordered" evidence="13">
    <location>
        <begin position="669"/>
        <end position="695"/>
    </location>
</feature>
<keyword evidence="9" id="KW-0238">DNA-binding</keyword>
<dbReference type="PROSITE" id="PS00028">
    <property type="entry name" value="ZINC_FINGER_C2H2_1"/>
    <property type="match status" value="4"/>
</dbReference>
<dbReference type="GO" id="GO:0005634">
    <property type="term" value="C:nucleus"/>
    <property type="evidence" value="ECO:0007669"/>
    <property type="project" value="UniProtKB-SubCell"/>
</dbReference>
<evidence type="ECO:0000256" key="2">
    <source>
        <dbReference type="ARBA" id="ARBA00006991"/>
    </source>
</evidence>
<keyword evidence="5" id="KW-0677">Repeat</keyword>
<evidence type="ECO:0000256" key="11">
    <source>
        <dbReference type="ARBA" id="ARBA00023242"/>
    </source>
</evidence>
<keyword evidence="10" id="KW-0804">Transcription</keyword>
<evidence type="ECO:0000256" key="3">
    <source>
        <dbReference type="ARBA" id="ARBA00007746"/>
    </source>
</evidence>
<proteinExistence type="inferred from homology"/>
<dbReference type="Pfam" id="PF13912">
    <property type="entry name" value="zf-C2H2_6"/>
    <property type="match status" value="1"/>
</dbReference>
<evidence type="ECO:0000259" key="14">
    <source>
        <dbReference type="PROSITE" id="PS50157"/>
    </source>
</evidence>
<dbReference type="SUPFAM" id="SSF57667">
    <property type="entry name" value="beta-beta-alpha zinc fingers"/>
    <property type="match status" value="3"/>
</dbReference>
<evidence type="ECO:0000256" key="4">
    <source>
        <dbReference type="ARBA" id="ARBA00022723"/>
    </source>
</evidence>
<feature type="domain" description="C2H2-type" evidence="14">
    <location>
        <begin position="576"/>
        <end position="603"/>
    </location>
</feature>
<feature type="domain" description="C2H2-type" evidence="14">
    <location>
        <begin position="464"/>
        <end position="491"/>
    </location>
</feature>
<keyword evidence="8" id="KW-0805">Transcription regulation</keyword>
<evidence type="ECO:0000256" key="8">
    <source>
        <dbReference type="ARBA" id="ARBA00023015"/>
    </source>
</evidence>
<reference evidence="16 17" key="1">
    <citation type="submission" date="2025-04" db="UniProtKB">
        <authorList>
            <consortium name="RefSeq"/>
        </authorList>
    </citation>
    <scope>IDENTIFICATION</scope>
    <source>
        <tissue evidence="16 17">Total insect</tissue>
    </source>
</reference>
<dbReference type="GeneID" id="117651648"/>
<feature type="domain" description="C2H2-type" evidence="14">
    <location>
        <begin position="436"/>
        <end position="463"/>
    </location>
</feature>
<dbReference type="Proteomes" id="UP000515158">
    <property type="component" value="Unplaced"/>
</dbReference>
<dbReference type="GO" id="GO:0003677">
    <property type="term" value="F:DNA binding"/>
    <property type="evidence" value="ECO:0007669"/>
    <property type="project" value="UniProtKB-KW"/>
</dbReference>
<dbReference type="PANTHER" id="PTHR23234">
    <property type="entry name" value="ZNF44 PROTEIN"/>
    <property type="match status" value="1"/>
</dbReference>
<feature type="domain" description="C2H2-type" evidence="14">
    <location>
        <begin position="378"/>
        <end position="407"/>
    </location>
</feature>
<dbReference type="InterPro" id="IPR036236">
    <property type="entry name" value="Znf_C2H2_sf"/>
</dbReference>
<evidence type="ECO:0000256" key="12">
    <source>
        <dbReference type="PROSITE-ProRule" id="PRU00042"/>
    </source>
</evidence>
<feature type="region of interest" description="Disordered" evidence="13">
    <location>
        <begin position="607"/>
        <end position="630"/>
    </location>
</feature>
<protein>
    <submittedName>
        <fullName evidence="16 17">Zinc finger protein 878-like</fullName>
    </submittedName>
</protein>
<evidence type="ECO:0000256" key="5">
    <source>
        <dbReference type="ARBA" id="ARBA00022737"/>
    </source>
</evidence>
<dbReference type="InterPro" id="IPR013087">
    <property type="entry name" value="Znf_C2H2_type"/>
</dbReference>
<evidence type="ECO:0000256" key="7">
    <source>
        <dbReference type="ARBA" id="ARBA00022833"/>
    </source>
</evidence>
<keyword evidence="6 12" id="KW-0863">Zinc-finger</keyword>
<name>A0A6P9A5D1_THRPL</name>
<evidence type="ECO:0000256" key="10">
    <source>
        <dbReference type="ARBA" id="ARBA00023163"/>
    </source>
</evidence>
<dbReference type="PROSITE" id="PS50157">
    <property type="entry name" value="ZINC_FINGER_C2H2_2"/>
    <property type="match status" value="7"/>
</dbReference>